<dbReference type="RefSeq" id="WP_176853859.1">
    <property type="nucleotide sequence ID" value="NZ_JABCJD010000003.1"/>
</dbReference>
<name>A0ABX2PF85_9RHOB</name>
<evidence type="ECO:0000256" key="1">
    <source>
        <dbReference type="ARBA" id="ARBA00023186"/>
    </source>
</evidence>
<dbReference type="InterPro" id="IPR036411">
    <property type="entry name" value="TorD-like_sf"/>
</dbReference>
<proteinExistence type="predicted"/>
<gene>
    <name evidence="2" type="ORF">HJ526_08490</name>
</gene>
<dbReference type="InterPro" id="IPR050289">
    <property type="entry name" value="TorD/DmsD_chaperones"/>
</dbReference>
<dbReference type="PANTHER" id="PTHR34227:SF1">
    <property type="entry name" value="DIMETHYL SULFOXIDE REDUCTASE CHAPERONE-RELATED"/>
    <property type="match status" value="1"/>
</dbReference>
<evidence type="ECO:0000313" key="2">
    <source>
        <dbReference type="EMBL" id="NVO27452.1"/>
    </source>
</evidence>
<dbReference type="SUPFAM" id="SSF89155">
    <property type="entry name" value="TorD-like"/>
    <property type="match status" value="1"/>
</dbReference>
<dbReference type="EMBL" id="JABCJD010000003">
    <property type="protein sequence ID" value="NVO27452.1"/>
    <property type="molecule type" value="Genomic_DNA"/>
</dbReference>
<keyword evidence="1" id="KW-0143">Chaperone</keyword>
<accession>A0ABX2PF85</accession>
<dbReference type="Gene3D" id="1.10.3480.10">
    <property type="entry name" value="TorD-like"/>
    <property type="match status" value="1"/>
</dbReference>
<sequence length="203" mass="22357">MTQAAVKTPEIAPEDSLRAELYDFLAALLANPPSDGLLRQCAKLTGDDTDLGQGVQTLATLASKSTAKSVEREFNTLFIGIGRGELLPYASYYMTGFLNEKPLAQLRRDMAEQQIRRAPNVYEPEDNIASLMEMMAGLIEGRFGAPASIGQQQTFFNRHIAPWVGPFFADLERAQNSVFYTPVGTVGRVFMQIESEAFRLAGN</sequence>
<dbReference type="InterPro" id="IPR020945">
    <property type="entry name" value="DMSO/NO3_reduct_chaperone"/>
</dbReference>
<dbReference type="Pfam" id="PF02613">
    <property type="entry name" value="Nitrate_red_del"/>
    <property type="match status" value="1"/>
</dbReference>
<comment type="caution">
    <text evidence="2">The sequence shown here is derived from an EMBL/GenBank/DDBJ whole genome shotgun (WGS) entry which is preliminary data.</text>
</comment>
<dbReference type="Proteomes" id="UP000523601">
    <property type="component" value="Unassembled WGS sequence"/>
</dbReference>
<dbReference type="PANTHER" id="PTHR34227">
    <property type="entry name" value="CHAPERONE PROTEIN YCDY"/>
    <property type="match status" value="1"/>
</dbReference>
<protein>
    <submittedName>
        <fullName evidence="2">Molecular chaperone TorD family protein</fullName>
    </submittedName>
</protein>
<reference evidence="2 3" key="1">
    <citation type="submission" date="2020-04" db="EMBL/GenBank/DDBJ databases">
        <title>Donghicola sp., a member of the Rhodobacteraceae family isolated from mangrove forest in Thailand.</title>
        <authorList>
            <person name="Charoenyingcharoen P."/>
            <person name="Yukphan P."/>
        </authorList>
    </citation>
    <scope>NUCLEOTIDE SEQUENCE [LARGE SCALE GENOMIC DNA]</scope>
    <source>
        <strain evidence="2 3">C2-DW-16</strain>
    </source>
</reference>
<keyword evidence="3" id="KW-1185">Reference proteome</keyword>
<organism evidence="2 3">
    <name type="scientific">Donghicola mangrovi</name>
    <dbReference type="NCBI Taxonomy" id="2729614"/>
    <lineage>
        <taxon>Bacteria</taxon>
        <taxon>Pseudomonadati</taxon>
        <taxon>Pseudomonadota</taxon>
        <taxon>Alphaproteobacteria</taxon>
        <taxon>Rhodobacterales</taxon>
        <taxon>Roseobacteraceae</taxon>
        <taxon>Donghicola</taxon>
    </lineage>
</organism>
<evidence type="ECO:0000313" key="3">
    <source>
        <dbReference type="Proteomes" id="UP000523601"/>
    </source>
</evidence>